<feature type="binding site" evidence="7">
    <location>
        <position position="289"/>
    </location>
    <ligand>
        <name>FMN</name>
        <dbReference type="ChEBI" id="CHEBI:58210"/>
    </ligand>
</feature>
<comment type="catalytic activity">
    <reaction evidence="7">
        <text>5-O-(1-carboxyvinyl)-3-phosphoshikimate = chorismate + phosphate</text>
        <dbReference type="Rhea" id="RHEA:21020"/>
        <dbReference type="ChEBI" id="CHEBI:29748"/>
        <dbReference type="ChEBI" id="CHEBI:43474"/>
        <dbReference type="ChEBI" id="CHEBI:57701"/>
        <dbReference type="EC" id="4.2.3.5"/>
    </reaction>
</comment>
<name>A0A377GW48_9FUSO</name>
<keyword evidence="7" id="KW-0521">NADP</keyword>
<dbReference type="HAMAP" id="MF_00300">
    <property type="entry name" value="Chorismate_synth"/>
    <property type="match status" value="1"/>
</dbReference>
<evidence type="ECO:0000256" key="4">
    <source>
        <dbReference type="ARBA" id="ARBA00022605"/>
    </source>
</evidence>
<evidence type="ECO:0000256" key="3">
    <source>
        <dbReference type="ARBA" id="ARBA00013036"/>
    </source>
</evidence>
<dbReference type="Gene3D" id="3.60.150.10">
    <property type="entry name" value="Chorismate synthase AroC"/>
    <property type="match status" value="1"/>
</dbReference>
<feature type="binding site" evidence="7">
    <location>
        <position position="331"/>
    </location>
    <ligand>
        <name>FMN</name>
        <dbReference type="ChEBI" id="CHEBI:58210"/>
    </ligand>
</feature>
<reference evidence="8 9" key="1">
    <citation type="submission" date="2018-06" db="EMBL/GenBank/DDBJ databases">
        <authorList>
            <consortium name="Pathogen Informatics"/>
            <person name="Doyle S."/>
        </authorList>
    </citation>
    <scope>NUCLEOTIDE SEQUENCE [LARGE SCALE GENOMIC DNA]</scope>
    <source>
        <strain evidence="8 9">NCTC10723</strain>
    </source>
</reference>
<evidence type="ECO:0000256" key="6">
    <source>
        <dbReference type="ARBA" id="ARBA00023239"/>
    </source>
</evidence>
<comment type="caution">
    <text evidence="7">Lacks conserved residue(s) required for the propagation of feature annotation.</text>
</comment>
<comment type="subunit">
    <text evidence="7">Homotetramer.</text>
</comment>
<evidence type="ECO:0000256" key="2">
    <source>
        <dbReference type="ARBA" id="ARBA00008014"/>
    </source>
</evidence>
<evidence type="ECO:0000313" key="8">
    <source>
        <dbReference type="EMBL" id="STO31198.1"/>
    </source>
</evidence>
<dbReference type="GO" id="GO:0009073">
    <property type="term" value="P:aromatic amino acid family biosynthetic process"/>
    <property type="evidence" value="ECO:0007669"/>
    <property type="project" value="UniProtKB-KW"/>
</dbReference>
<dbReference type="SUPFAM" id="SSF103263">
    <property type="entry name" value="Chorismate synthase, AroC"/>
    <property type="match status" value="1"/>
</dbReference>
<keyword evidence="9" id="KW-1185">Reference proteome</keyword>
<dbReference type="RefSeq" id="WP_115269286.1">
    <property type="nucleotide sequence ID" value="NZ_UGGU01000003.1"/>
</dbReference>
<comment type="similarity">
    <text evidence="2 7">Belongs to the chorismate synthase family.</text>
</comment>
<protein>
    <recommendedName>
        <fullName evidence="3 7">Chorismate synthase</fullName>
        <shortName evidence="7">CS</shortName>
        <ecNumber evidence="3 7">4.2.3.5</ecNumber>
    </recommendedName>
    <alternativeName>
        <fullName evidence="7">5-enolpyruvylshikimate-3-phosphate phospholyase</fullName>
    </alternativeName>
</protein>
<comment type="function">
    <text evidence="7">Catalyzes the anti-1,4-elimination of the C-3 phosphate and the C-6 proR hydrogen from 5-enolpyruvylshikimate-3-phosphate (EPSP) to yield chorismate, which is the branch point compound that serves as the starting substrate for the three terminal pathways of aromatic amino acid biosynthesis. This reaction introduces a second double bond into the aromatic ring system.</text>
</comment>
<keyword evidence="5 7" id="KW-0057">Aromatic amino acid biosynthesis</keyword>
<evidence type="ECO:0000256" key="1">
    <source>
        <dbReference type="ARBA" id="ARBA00005044"/>
    </source>
</evidence>
<dbReference type="InterPro" id="IPR020541">
    <property type="entry name" value="Chorismate_synthase_CS"/>
</dbReference>
<gene>
    <name evidence="7 8" type="primary">aroC</name>
    <name evidence="8" type="ORF">NCTC10723_00642</name>
</gene>
<dbReference type="EMBL" id="UGGU01000003">
    <property type="protein sequence ID" value="STO31198.1"/>
    <property type="molecule type" value="Genomic_DNA"/>
</dbReference>
<dbReference type="PIRSF" id="PIRSF001456">
    <property type="entry name" value="Chorismate_synth"/>
    <property type="match status" value="1"/>
</dbReference>
<evidence type="ECO:0000256" key="7">
    <source>
        <dbReference type="HAMAP-Rule" id="MF_00300"/>
    </source>
</evidence>
<feature type="binding site" evidence="7">
    <location>
        <begin position="304"/>
        <end position="308"/>
    </location>
    <ligand>
        <name>FMN</name>
        <dbReference type="ChEBI" id="CHEBI:58210"/>
    </ligand>
</feature>
<evidence type="ECO:0000256" key="5">
    <source>
        <dbReference type="ARBA" id="ARBA00023141"/>
    </source>
</evidence>
<evidence type="ECO:0000313" key="9">
    <source>
        <dbReference type="Proteomes" id="UP000255328"/>
    </source>
</evidence>
<dbReference type="PANTHER" id="PTHR21085">
    <property type="entry name" value="CHORISMATE SYNTHASE"/>
    <property type="match status" value="1"/>
</dbReference>
<keyword evidence="7" id="KW-0274">FAD</keyword>
<dbReference type="EC" id="4.2.3.5" evidence="3 7"/>
<sequence length="364" mass="40001">MGANWGHSLRLSIFGESHGKALGINIDGLASDIDIDFESIERDMGRRAPGKNSFSTQRKESDSFEILSGICDGKTTGAPLCAIIRNEDKKSKDYSKLKEVMRPSHSDYPAYIKYRGYNDVRGGGHFSGRITAPLVFAGSLAKSILAKKGIYVGAMIESIKNIEVEMPTEDRLSKELFDELAKKEMAILDEKKIVKIKEEIERARMNQDSVGGTIECFAIGVPAGLGEPFFDSLESSIAHLAFSVPAVKGIEFGKGFDIAKYYGSEVNDEYYYKNSIVKTKSNNNGGILGGISNGMPINFKVVIKPTPSISKLQHTINIKDKKDCELEIEGRHDPCIVPRAVVVIESIMAIALLDKIYEAGGRYE</sequence>
<keyword evidence="7" id="KW-0288">FMN</keyword>
<dbReference type="PROSITE" id="PS00789">
    <property type="entry name" value="CHORISMATE_SYNTHASE_3"/>
    <property type="match status" value="1"/>
</dbReference>
<dbReference type="NCBIfam" id="TIGR00033">
    <property type="entry name" value="aroC"/>
    <property type="match status" value="1"/>
</dbReference>
<proteinExistence type="inferred from homology"/>
<accession>A0A377GW48</accession>
<dbReference type="InterPro" id="IPR035904">
    <property type="entry name" value="Chorismate_synth_AroC_sf"/>
</dbReference>
<keyword evidence="4 7" id="KW-0028">Amino-acid biosynthesis</keyword>
<dbReference type="AlphaFoldDB" id="A0A377GW48"/>
<dbReference type="Proteomes" id="UP000255328">
    <property type="component" value="Unassembled WGS sequence"/>
</dbReference>
<organism evidence="8 9">
    <name type="scientific">Fusobacterium necrogenes</name>
    <dbReference type="NCBI Taxonomy" id="858"/>
    <lineage>
        <taxon>Bacteria</taxon>
        <taxon>Fusobacteriati</taxon>
        <taxon>Fusobacteriota</taxon>
        <taxon>Fusobacteriia</taxon>
        <taxon>Fusobacteriales</taxon>
        <taxon>Fusobacteriaceae</taxon>
        <taxon>Fusobacterium</taxon>
    </lineage>
</organism>
<dbReference type="GO" id="GO:0005829">
    <property type="term" value="C:cytosol"/>
    <property type="evidence" value="ECO:0007669"/>
    <property type="project" value="TreeGrafter"/>
</dbReference>
<dbReference type="GO" id="GO:0009423">
    <property type="term" value="P:chorismate biosynthetic process"/>
    <property type="evidence" value="ECO:0007669"/>
    <property type="project" value="UniProtKB-UniRule"/>
</dbReference>
<dbReference type="CDD" id="cd07304">
    <property type="entry name" value="Chorismate_synthase"/>
    <property type="match status" value="1"/>
</dbReference>
<dbReference type="GO" id="GO:0008652">
    <property type="term" value="P:amino acid biosynthetic process"/>
    <property type="evidence" value="ECO:0007669"/>
    <property type="project" value="UniProtKB-KW"/>
</dbReference>
<dbReference type="PANTHER" id="PTHR21085:SF0">
    <property type="entry name" value="CHORISMATE SYNTHASE"/>
    <property type="match status" value="1"/>
</dbReference>
<dbReference type="InterPro" id="IPR000453">
    <property type="entry name" value="Chorismate_synth"/>
</dbReference>
<keyword evidence="6 7" id="KW-0456">Lyase</keyword>
<dbReference type="Pfam" id="PF01264">
    <property type="entry name" value="Chorismate_synt"/>
    <property type="match status" value="1"/>
</dbReference>
<comment type="cofactor">
    <cofactor evidence="7">
        <name>FMNH2</name>
        <dbReference type="ChEBI" id="CHEBI:57618"/>
    </cofactor>
    <text evidence="7">Reduced FMN (FMNH(2)).</text>
</comment>
<dbReference type="GO" id="GO:0010181">
    <property type="term" value="F:FMN binding"/>
    <property type="evidence" value="ECO:0007669"/>
    <property type="project" value="TreeGrafter"/>
</dbReference>
<dbReference type="PROSITE" id="PS00788">
    <property type="entry name" value="CHORISMATE_SYNTHASE_2"/>
    <property type="match status" value="1"/>
</dbReference>
<dbReference type="NCBIfam" id="NF003793">
    <property type="entry name" value="PRK05382.1"/>
    <property type="match status" value="1"/>
</dbReference>
<feature type="binding site" evidence="7">
    <location>
        <begin position="125"/>
        <end position="127"/>
    </location>
    <ligand>
        <name>FMN</name>
        <dbReference type="ChEBI" id="CHEBI:58210"/>
    </ligand>
</feature>
<feature type="binding site" evidence="7">
    <location>
        <position position="47"/>
    </location>
    <ligand>
        <name>NADP(+)</name>
        <dbReference type="ChEBI" id="CHEBI:58349"/>
    </ligand>
</feature>
<dbReference type="UniPathway" id="UPA00053">
    <property type="reaction ID" value="UER00090"/>
</dbReference>
<comment type="pathway">
    <text evidence="1 7">Metabolic intermediate biosynthesis; chorismate biosynthesis; chorismate from D-erythrose 4-phosphate and phosphoenolpyruvate: step 7/7.</text>
</comment>
<dbReference type="GO" id="GO:0004107">
    <property type="term" value="F:chorismate synthase activity"/>
    <property type="evidence" value="ECO:0007669"/>
    <property type="project" value="UniProtKB-UniRule"/>
</dbReference>
<dbReference type="OrthoDB" id="9771806at2"/>
<keyword evidence="7" id="KW-0285">Flavoprotein</keyword>